<dbReference type="Ensembl" id="ENSCINT00000034725.1">
    <property type="protein sequence ID" value="ENSCINP00000033625.1"/>
    <property type="gene ID" value="ENSCING00000023985.1"/>
</dbReference>
<protein>
    <submittedName>
        <fullName evidence="1">Uncharacterized protein</fullName>
    </submittedName>
</protein>
<reference evidence="1" key="3">
    <citation type="submission" date="2025-09" db="UniProtKB">
        <authorList>
            <consortium name="Ensembl"/>
        </authorList>
    </citation>
    <scope>IDENTIFICATION</scope>
</reference>
<reference evidence="2" key="1">
    <citation type="journal article" date="2002" name="Science">
        <title>The draft genome of Ciona intestinalis: insights into chordate and vertebrate origins.</title>
        <authorList>
            <person name="Dehal P."/>
            <person name="Satou Y."/>
            <person name="Campbell R.K."/>
            <person name="Chapman J."/>
            <person name="Degnan B."/>
            <person name="De Tomaso A."/>
            <person name="Davidson B."/>
            <person name="Di Gregorio A."/>
            <person name="Gelpke M."/>
            <person name="Goodstein D.M."/>
            <person name="Harafuji N."/>
            <person name="Hastings K.E."/>
            <person name="Ho I."/>
            <person name="Hotta K."/>
            <person name="Huang W."/>
            <person name="Kawashima T."/>
            <person name="Lemaire P."/>
            <person name="Martinez D."/>
            <person name="Meinertzhagen I.A."/>
            <person name="Necula S."/>
            <person name="Nonaka M."/>
            <person name="Putnam N."/>
            <person name="Rash S."/>
            <person name="Saiga H."/>
            <person name="Satake M."/>
            <person name="Terry A."/>
            <person name="Yamada L."/>
            <person name="Wang H.G."/>
            <person name="Awazu S."/>
            <person name="Azumi K."/>
            <person name="Boore J."/>
            <person name="Branno M."/>
            <person name="Chin-Bow S."/>
            <person name="DeSantis R."/>
            <person name="Doyle S."/>
            <person name="Francino P."/>
            <person name="Keys D.N."/>
            <person name="Haga S."/>
            <person name="Hayashi H."/>
            <person name="Hino K."/>
            <person name="Imai K.S."/>
            <person name="Inaba K."/>
            <person name="Kano S."/>
            <person name="Kobayashi K."/>
            <person name="Kobayashi M."/>
            <person name="Lee B.I."/>
            <person name="Makabe K.W."/>
            <person name="Manohar C."/>
            <person name="Matassi G."/>
            <person name="Medina M."/>
            <person name="Mochizuki Y."/>
            <person name="Mount S."/>
            <person name="Morishita T."/>
            <person name="Miura S."/>
            <person name="Nakayama A."/>
            <person name="Nishizaka S."/>
            <person name="Nomoto H."/>
            <person name="Ohta F."/>
            <person name="Oishi K."/>
            <person name="Rigoutsos I."/>
            <person name="Sano M."/>
            <person name="Sasaki A."/>
            <person name="Sasakura Y."/>
            <person name="Shoguchi E."/>
            <person name="Shin-i T."/>
            <person name="Spagnuolo A."/>
            <person name="Stainier D."/>
            <person name="Suzuki M.M."/>
            <person name="Tassy O."/>
            <person name="Takatori N."/>
            <person name="Tokuoka M."/>
            <person name="Yagi K."/>
            <person name="Yoshizaki F."/>
            <person name="Wada S."/>
            <person name="Zhang C."/>
            <person name="Hyatt P.D."/>
            <person name="Larimer F."/>
            <person name="Detter C."/>
            <person name="Doggett N."/>
            <person name="Glavina T."/>
            <person name="Hawkins T."/>
            <person name="Richardson P."/>
            <person name="Lucas S."/>
            <person name="Kohara Y."/>
            <person name="Levine M."/>
            <person name="Satoh N."/>
            <person name="Rokhsar D.S."/>
        </authorList>
    </citation>
    <scope>NUCLEOTIDE SEQUENCE [LARGE SCALE GENOMIC DNA]</scope>
</reference>
<name>H2XVE1_CIOIN</name>
<keyword evidence="2" id="KW-1185">Reference proteome</keyword>
<accession>H2XVE1</accession>
<dbReference type="AlphaFoldDB" id="H2XVE1"/>
<sequence length="22" mass="2399">TLLATVVLWHLNIVSYSSVVAL</sequence>
<evidence type="ECO:0000313" key="1">
    <source>
        <dbReference type="Ensembl" id="ENSCINP00000033625.1"/>
    </source>
</evidence>
<organism evidence="1 2">
    <name type="scientific">Ciona intestinalis</name>
    <name type="common">Transparent sea squirt</name>
    <name type="synonym">Ascidia intestinalis</name>
    <dbReference type="NCBI Taxonomy" id="7719"/>
    <lineage>
        <taxon>Eukaryota</taxon>
        <taxon>Metazoa</taxon>
        <taxon>Chordata</taxon>
        <taxon>Tunicata</taxon>
        <taxon>Ascidiacea</taxon>
        <taxon>Phlebobranchia</taxon>
        <taxon>Cionidae</taxon>
        <taxon>Ciona</taxon>
    </lineage>
</organism>
<dbReference type="HOGENOM" id="CLU_3426131_0_0_1"/>
<reference evidence="1" key="2">
    <citation type="submission" date="2025-08" db="UniProtKB">
        <authorList>
            <consortium name="Ensembl"/>
        </authorList>
    </citation>
    <scope>IDENTIFICATION</scope>
</reference>
<dbReference type="InParanoid" id="H2XVE1"/>
<proteinExistence type="predicted"/>
<evidence type="ECO:0000313" key="2">
    <source>
        <dbReference type="Proteomes" id="UP000008144"/>
    </source>
</evidence>
<dbReference type="Proteomes" id="UP000008144">
    <property type="component" value="Unassembled WGS sequence"/>
</dbReference>